<dbReference type="RefSeq" id="WP_235420810.1">
    <property type="nucleotide sequence ID" value="NZ_JXRP01000006.1"/>
</dbReference>
<reference evidence="1 2" key="1">
    <citation type="submission" date="2015-01" db="EMBL/GenBank/DDBJ databases">
        <title>Genome sequencing of Jeotgalibacillus soli.</title>
        <authorList>
            <person name="Goh K.M."/>
            <person name="Chan K.-G."/>
            <person name="Yaakop A.S."/>
            <person name="Ee R."/>
            <person name="Gan H.M."/>
            <person name="Chan C.S."/>
        </authorList>
    </citation>
    <scope>NUCLEOTIDE SEQUENCE [LARGE SCALE GENOMIC DNA]</scope>
    <source>
        <strain evidence="1 2">P9</strain>
    </source>
</reference>
<dbReference type="PATRIC" id="fig|889306.3.peg.495"/>
<evidence type="ECO:0000313" key="1">
    <source>
        <dbReference type="EMBL" id="KIL52126.1"/>
    </source>
</evidence>
<sequence length="58" mass="6271">MQQFKVLVPQAIAAEGIYVLKDAGCEVVVPADHDLSTLKNEIVDCEAVLVRTPLYLGS</sequence>
<organism evidence="1 2">
    <name type="scientific">Jeotgalibacillus soli</name>
    <dbReference type="NCBI Taxonomy" id="889306"/>
    <lineage>
        <taxon>Bacteria</taxon>
        <taxon>Bacillati</taxon>
        <taxon>Bacillota</taxon>
        <taxon>Bacilli</taxon>
        <taxon>Bacillales</taxon>
        <taxon>Caryophanaceae</taxon>
        <taxon>Jeotgalibacillus</taxon>
    </lineage>
</organism>
<dbReference type="Proteomes" id="UP000031938">
    <property type="component" value="Unassembled WGS sequence"/>
</dbReference>
<proteinExistence type="predicted"/>
<keyword evidence="2" id="KW-1185">Reference proteome</keyword>
<comment type="caution">
    <text evidence="1">The sequence shown here is derived from an EMBL/GenBank/DDBJ whole genome shotgun (WGS) entry which is preliminary data.</text>
</comment>
<dbReference type="Gene3D" id="3.40.50.720">
    <property type="entry name" value="NAD(P)-binding Rossmann-like Domain"/>
    <property type="match status" value="1"/>
</dbReference>
<dbReference type="STRING" id="889306.KP78_04960"/>
<gene>
    <name evidence="1" type="ORF">KP78_04960</name>
</gene>
<protein>
    <submittedName>
        <fullName evidence="1">Uncharacterized protein</fullName>
    </submittedName>
</protein>
<accession>A0A0C2W6C6</accession>
<evidence type="ECO:0000313" key="2">
    <source>
        <dbReference type="Proteomes" id="UP000031938"/>
    </source>
</evidence>
<name>A0A0C2W6C6_9BACL</name>
<dbReference type="AlphaFoldDB" id="A0A0C2W6C6"/>
<dbReference type="EMBL" id="JXRP01000006">
    <property type="protein sequence ID" value="KIL52126.1"/>
    <property type="molecule type" value="Genomic_DNA"/>
</dbReference>